<dbReference type="Proteomes" id="UP001419268">
    <property type="component" value="Unassembled WGS sequence"/>
</dbReference>
<keyword evidence="3" id="KW-1185">Reference proteome</keyword>
<feature type="region of interest" description="Disordered" evidence="1">
    <location>
        <begin position="1"/>
        <end position="24"/>
    </location>
</feature>
<protein>
    <submittedName>
        <fullName evidence="2">Uncharacterized protein</fullName>
    </submittedName>
</protein>
<sequence length="183" mass="20841">MGSKHQATKNGISDGKQQSEHTEATMNWNEVAEREGDRLVFVFRASWRCNWKLIESKLEHGMKREISLFPVGEDRAILECSLDEEKTSLIKEGRRLGGDLKINLEQAIIKVRRKWKGFFPTKILLPCGPKSARLRIGRLEPSEEAVRVVSGVPIGGEETVVKMTTWQRVPSRGERTEKHMTVC</sequence>
<reference evidence="2 3" key="1">
    <citation type="submission" date="2024-01" db="EMBL/GenBank/DDBJ databases">
        <title>Genome assemblies of Stephania.</title>
        <authorList>
            <person name="Yang L."/>
        </authorList>
    </citation>
    <scope>NUCLEOTIDE SEQUENCE [LARGE SCALE GENOMIC DNA]</scope>
    <source>
        <strain evidence="2">JXDWG</strain>
        <tissue evidence="2">Leaf</tissue>
    </source>
</reference>
<name>A0AAP0Q939_9MAGN</name>
<accession>A0AAP0Q939</accession>
<organism evidence="2 3">
    <name type="scientific">Stephania cephalantha</name>
    <dbReference type="NCBI Taxonomy" id="152367"/>
    <lineage>
        <taxon>Eukaryota</taxon>
        <taxon>Viridiplantae</taxon>
        <taxon>Streptophyta</taxon>
        <taxon>Embryophyta</taxon>
        <taxon>Tracheophyta</taxon>
        <taxon>Spermatophyta</taxon>
        <taxon>Magnoliopsida</taxon>
        <taxon>Ranunculales</taxon>
        <taxon>Menispermaceae</taxon>
        <taxon>Menispermoideae</taxon>
        <taxon>Cissampelideae</taxon>
        <taxon>Stephania</taxon>
    </lineage>
</organism>
<evidence type="ECO:0000313" key="2">
    <source>
        <dbReference type="EMBL" id="KAK9167591.1"/>
    </source>
</evidence>
<dbReference type="AlphaFoldDB" id="A0AAP0Q939"/>
<proteinExistence type="predicted"/>
<comment type="caution">
    <text evidence="2">The sequence shown here is derived from an EMBL/GenBank/DDBJ whole genome shotgun (WGS) entry which is preliminary data.</text>
</comment>
<dbReference type="EMBL" id="JBBNAG010000001">
    <property type="protein sequence ID" value="KAK9167591.1"/>
    <property type="molecule type" value="Genomic_DNA"/>
</dbReference>
<gene>
    <name evidence="2" type="ORF">Scep_002782</name>
</gene>
<evidence type="ECO:0000313" key="3">
    <source>
        <dbReference type="Proteomes" id="UP001419268"/>
    </source>
</evidence>
<evidence type="ECO:0000256" key="1">
    <source>
        <dbReference type="SAM" id="MobiDB-lite"/>
    </source>
</evidence>